<proteinExistence type="predicted"/>
<dbReference type="RefSeq" id="WP_250194161.1">
    <property type="nucleotide sequence ID" value="NZ_CP097635.1"/>
</dbReference>
<dbReference type="InterPro" id="IPR052342">
    <property type="entry name" value="MCH/BMMD"/>
</dbReference>
<accession>A0ABY4RYP2</accession>
<name>A0ABY4RYP2_AQUTE</name>
<protein>
    <submittedName>
        <fullName evidence="2">MaoC family dehydratase</fullName>
    </submittedName>
</protein>
<reference evidence="2" key="1">
    <citation type="submission" date="2022-05" db="EMBL/GenBank/DDBJ databases">
        <title>An RpoN-dependent PEP-CTERM gene is involved in floc formation of an Aquincola tertiaricarbonis strain.</title>
        <authorList>
            <person name="Qiu D."/>
            <person name="Xia M."/>
        </authorList>
    </citation>
    <scope>NUCLEOTIDE SEQUENCE</scope>
    <source>
        <strain evidence="2">RN12</strain>
    </source>
</reference>
<dbReference type="Proteomes" id="UP001056201">
    <property type="component" value="Chromosome 1"/>
</dbReference>
<dbReference type="SUPFAM" id="SSF54637">
    <property type="entry name" value="Thioesterase/thiol ester dehydrase-isomerase"/>
    <property type="match status" value="1"/>
</dbReference>
<dbReference type="Pfam" id="PF01575">
    <property type="entry name" value="MaoC_dehydratas"/>
    <property type="match status" value="1"/>
</dbReference>
<evidence type="ECO:0000313" key="3">
    <source>
        <dbReference type="Proteomes" id="UP001056201"/>
    </source>
</evidence>
<organism evidence="2 3">
    <name type="scientific">Aquincola tertiaricarbonis</name>
    <dbReference type="NCBI Taxonomy" id="391953"/>
    <lineage>
        <taxon>Bacteria</taxon>
        <taxon>Pseudomonadati</taxon>
        <taxon>Pseudomonadota</taxon>
        <taxon>Betaproteobacteria</taxon>
        <taxon>Burkholderiales</taxon>
        <taxon>Sphaerotilaceae</taxon>
        <taxon>Aquincola</taxon>
    </lineage>
</organism>
<dbReference type="EMBL" id="CP097635">
    <property type="protein sequence ID" value="URI05896.1"/>
    <property type="molecule type" value="Genomic_DNA"/>
</dbReference>
<dbReference type="PANTHER" id="PTHR43664">
    <property type="entry name" value="MONOAMINE OXIDASE-RELATED"/>
    <property type="match status" value="1"/>
</dbReference>
<dbReference type="InterPro" id="IPR029069">
    <property type="entry name" value="HotDog_dom_sf"/>
</dbReference>
<dbReference type="CDD" id="cd03454">
    <property type="entry name" value="YdeM"/>
    <property type="match status" value="1"/>
</dbReference>
<gene>
    <name evidence="2" type="ORF">MW290_08045</name>
</gene>
<feature type="domain" description="MaoC-like" evidence="1">
    <location>
        <begin position="8"/>
        <end position="110"/>
    </location>
</feature>
<dbReference type="PANTHER" id="PTHR43664:SF1">
    <property type="entry name" value="BETA-METHYLMALYL-COA DEHYDRATASE"/>
    <property type="match status" value="1"/>
</dbReference>
<evidence type="ECO:0000259" key="1">
    <source>
        <dbReference type="Pfam" id="PF01575"/>
    </source>
</evidence>
<dbReference type="InterPro" id="IPR002539">
    <property type="entry name" value="MaoC-like_dom"/>
</dbReference>
<keyword evidence="3" id="KW-1185">Reference proteome</keyword>
<sequence>MKFADFRPGQVIEAGPYAVTQAEVLQFAGAWDPQWFHTDPAAAARGRFGGLIASGWHTCGIAMRLVTEAALASSESYASPGLQYVKWPAPVRPGDSLRLRATVIETRRSRSQPGLGILRWRWQLHNQQGTQVLDLEATSLFDLAAPEDASGGG</sequence>
<evidence type="ECO:0000313" key="2">
    <source>
        <dbReference type="EMBL" id="URI05896.1"/>
    </source>
</evidence>
<dbReference type="Gene3D" id="3.10.129.10">
    <property type="entry name" value="Hotdog Thioesterase"/>
    <property type="match status" value="1"/>
</dbReference>